<dbReference type="InParanoid" id="A0A061G1D8"/>
<evidence type="ECO:0000313" key="1">
    <source>
        <dbReference type="EMBL" id="EOY20859.1"/>
    </source>
</evidence>
<gene>
    <name evidence="1" type="ORF">TCM_012200</name>
</gene>
<keyword evidence="2" id="KW-1185">Reference proteome</keyword>
<dbReference type="Proteomes" id="UP000026915">
    <property type="component" value="Chromosome 3"/>
</dbReference>
<name>A0A061G1D8_THECC</name>
<reference evidence="1 2" key="1">
    <citation type="journal article" date="2013" name="Genome Biol.">
        <title>The genome sequence of the most widely cultivated cacao type and its use to identify candidate genes regulating pod color.</title>
        <authorList>
            <person name="Motamayor J.C."/>
            <person name="Mockaitis K."/>
            <person name="Schmutz J."/>
            <person name="Haiminen N."/>
            <person name="Iii D.L."/>
            <person name="Cornejo O."/>
            <person name="Findley S.D."/>
            <person name="Zheng P."/>
            <person name="Utro F."/>
            <person name="Royaert S."/>
            <person name="Saski C."/>
            <person name="Jenkins J."/>
            <person name="Podicheti R."/>
            <person name="Zhao M."/>
            <person name="Scheffler B.E."/>
            <person name="Stack J.C."/>
            <person name="Feltus F.A."/>
            <person name="Mustiga G.M."/>
            <person name="Amores F."/>
            <person name="Phillips W."/>
            <person name="Marelli J.P."/>
            <person name="May G.D."/>
            <person name="Shapiro H."/>
            <person name="Ma J."/>
            <person name="Bustamante C.D."/>
            <person name="Schnell R.J."/>
            <person name="Main D."/>
            <person name="Gilbert D."/>
            <person name="Parida L."/>
            <person name="Kuhn D.N."/>
        </authorList>
    </citation>
    <scope>NUCLEOTIDE SEQUENCE [LARGE SCALE GENOMIC DNA]</scope>
    <source>
        <strain evidence="2">cv. Matina 1-6</strain>
    </source>
</reference>
<accession>A0A061G1D8</accession>
<evidence type="ECO:0000313" key="2">
    <source>
        <dbReference type="Proteomes" id="UP000026915"/>
    </source>
</evidence>
<proteinExistence type="predicted"/>
<dbReference type="Gramene" id="EOY20859">
    <property type="protein sequence ID" value="EOY20859"/>
    <property type="gene ID" value="TCM_012200"/>
</dbReference>
<protein>
    <submittedName>
        <fullName evidence="1">Uncharacterized protein</fullName>
    </submittedName>
</protein>
<dbReference type="HOGENOM" id="CLU_1809701_0_0_1"/>
<dbReference type="EMBL" id="CM001881">
    <property type="protein sequence ID" value="EOY20859.1"/>
    <property type="molecule type" value="Genomic_DNA"/>
</dbReference>
<dbReference type="AlphaFoldDB" id="A0A061G1D8"/>
<organism evidence="1 2">
    <name type="scientific">Theobroma cacao</name>
    <name type="common">Cacao</name>
    <name type="synonym">Cocoa</name>
    <dbReference type="NCBI Taxonomy" id="3641"/>
    <lineage>
        <taxon>Eukaryota</taxon>
        <taxon>Viridiplantae</taxon>
        <taxon>Streptophyta</taxon>
        <taxon>Embryophyta</taxon>
        <taxon>Tracheophyta</taxon>
        <taxon>Spermatophyta</taxon>
        <taxon>Magnoliopsida</taxon>
        <taxon>eudicotyledons</taxon>
        <taxon>Gunneridae</taxon>
        <taxon>Pentapetalae</taxon>
        <taxon>rosids</taxon>
        <taxon>malvids</taxon>
        <taxon>Malvales</taxon>
        <taxon>Malvaceae</taxon>
        <taxon>Byttnerioideae</taxon>
        <taxon>Theobroma</taxon>
    </lineage>
</organism>
<sequence>MHHQTLYVIVNFPKGETAQYGSSGLIKEISGREFNNKSNSTVGNNLVDQLKSHYPFDSTNFLTQLLSTKSIPIELATSLKGRSPSQTSCQNLTTHLSPTDQCTWVLLCKSSVDDIKFGFQASADTFCFFGGLVIASVQYIGED</sequence>